<dbReference type="RefSeq" id="WP_377766462.1">
    <property type="nucleotide sequence ID" value="NZ_JBHULB010000008.1"/>
</dbReference>
<dbReference type="Proteomes" id="UP001597526">
    <property type="component" value="Unassembled WGS sequence"/>
</dbReference>
<comment type="caution">
    <text evidence="2">The sequence shown here is derived from an EMBL/GenBank/DDBJ whole genome shotgun (WGS) entry which is preliminary data.</text>
</comment>
<dbReference type="Pfam" id="PF01497">
    <property type="entry name" value="Peripla_BP_2"/>
    <property type="match status" value="1"/>
</dbReference>
<organism evidence="2 3">
    <name type="scientific">Croceitalea marina</name>
    <dbReference type="NCBI Taxonomy" id="1775166"/>
    <lineage>
        <taxon>Bacteria</taxon>
        <taxon>Pseudomonadati</taxon>
        <taxon>Bacteroidota</taxon>
        <taxon>Flavobacteriia</taxon>
        <taxon>Flavobacteriales</taxon>
        <taxon>Flavobacteriaceae</taxon>
        <taxon>Croceitalea</taxon>
    </lineage>
</organism>
<protein>
    <submittedName>
        <fullName evidence="2">ABC transporter substrate-binding protein</fullName>
    </submittedName>
</protein>
<dbReference type="InterPro" id="IPR002491">
    <property type="entry name" value="ABC_transptr_periplasmic_BD"/>
</dbReference>
<proteinExistence type="predicted"/>
<evidence type="ECO:0000313" key="2">
    <source>
        <dbReference type="EMBL" id="MFD2586905.1"/>
    </source>
</evidence>
<gene>
    <name evidence="2" type="ORF">ACFSQJ_08185</name>
</gene>
<feature type="domain" description="Fe/B12 periplasmic-binding" evidence="1">
    <location>
        <begin position="100"/>
        <end position="372"/>
    </location>
</feature>
<dbReference type="Gene3D" id="3.40.50.1980">
    <property type="entry name" value="Nitrogenase molybdenum iron protein domain"/>
    <property type="match status" value="2"/>
</dbReference>
<dbReference type="InterPro" id="IPR050902">
    <property type="entry name" value="ABC_Transporter_SBP"/>
</dbReference>
<sequence length="385" mass="43295">MKLKHTNNFYLYLLLVIILVSCTEKKKELPAQKTVAKTKVNYATGFTIEANENYTVLTVSKPWPGANKAFSYAFIPQEKLPLVSYPKNTYDAVVVTPIKNFITTSTTHIPAIEALNGLDRLIGFPNTKYISSMPARALIADKKIKELGANESLNTEMVLELAPDVIVGFGINNEKSPYEVFEKANIPVIFNGDWMEKTPLGKAEWIKFFGVLLGQEKKADSIFNAIAVEYEKVKNIAEKVKNRPTVLSGALFKDVWYLPAGESWASKFLEDCNVNYLWKETTGSGSLSLSLESVLEKGSNAEFWISPSQFTTYEEMNNANSHYGQFSAFKNKQIYTFAATKGITGGLLYYELAPQRPDLVLKDLVHIFHPDLLPDYNPYFFTPLQ</sequence>
<evidence type="ECO:0000259" key="1">
    <source>
        <dbReference type="PROSITE" id="PS50983"/>
    </source>
</evidence>
<dbReference type="EMBL" id="JBHULB010000008">
    <property type="protein sequence ID" value="MFD2586905.1"/>
    <property type="molecule type" value="Genomic_DNA"/>
</dbReference>
<dbReference type="PROSITE" id="PS51257">
    <property type="entry name" value="PROKAR_LIPOPROTEIN"/>
    <property type="match status" value="1"/>
</dbReference>
<dbReference type="PANTHER" id="PTHR30535">
    <property type="entry name" value="VITAMIN B12-BINDING PROTEIN"/>
    <property type="match status" value="1"/>
</dbReference>
<dbReference type="PANTHER" id="PTHR30535:SF34">
    <property type="entry name" value="MOLYBDATE-BINDING PROTEIN MOLA"/>
    <property type="match status" value="1"/>
</dbReference>
<dbReference type="PROSITE" id="PS50983">
    <property type="entry name" value="FE_B12_PBP"/>
    <property type="match status" value="1"/>
</dbReference>
<dbReference type="SUPFAM" id="SSF53807">
    <property type="entry name" value="Helical backbone' metal receptor"/>
    <property type="match status" value="1"/>
</dbReference>
<keyword evidence="3" id="KW-1185">Reference proteome</keyword>
<accession>A0ABW5MX21</accession>
<name>A0ABW5MX21_9FLAO</name>
<evidence type="ECO:0000313" key="3">
    <source>
        <dbReference type="Proteomes" id="UP001597526"/>
    </source>
</evidence>
<reference evidence="3" key="1">
    <citation type="journal article" date="2019" name="Int. J. Syst. Evol. Microbiol.">
        <title>The Global Catalogue of Microorganisms (GCM) 10K type strain sequencing project: providing services to taxonomists for standard genome sequencing and annotation.</title>
        <authorList>
            <consortium name="The Broad Institute Genomics Platform"/>
            <consortium name="The Broad Institute Genome Sequencing Center for Infectious Disease"/>
            <person name="Wu L."/>
            <person name="Ma J."/>
        </authorList>
    </citation>
    <scope>NUCLEOTIDE SEQUENCE [LARGE SCALE GENOMIC DNA]</scope>
    <source>
        <strain evidence="3">KCTC 52368</strain>
    </source>
</reference>